<keyword evidence="27" id="KW-1185">Reference proteome</keyword>
<dbReference type="STRING" id="1805483.A0A177EBL4"/>
<evidence type="ECO:0000256" key="18">
    <source>
        <dbReference type="ARBA" id="ARBA00044912"/>
    </source>
</evidence>
<reference evidence="26 27" key="1">
    <citation type="submission" date="2016-02" db="EMBL/GenBank/DDBJ databases">
        <title>Discovery of a natural microsporidian pathogen with a broad tissue tropism in Caenorhabditis elegans.</title>
        <authorList>
            <person name="Luallen R.J."/>
            <person name="Reinke A.W."/>
            <person name="Tong L."/>
            <person name="Botts M.R."/>
            <person name="Felix M.-A."/>
            <person name="Troemel E.R."/>
        </authorList>
    </citation>
    <scope>NUCLEOTIDE SEQUENCE [LARGE SCALE GENOMIC DNA]</scope>
    <source>
        <strain evidence="26 27">JUm2807</strain>
    </source>
</reference>
<comment type="catalytic activity">
    <reaction evidence="12">
        <text>L-lysyl-L-alpha-amino acid(out) = L-lysyl-L-alpha-amino acid(in)</text>
        <dbReference type="Rhea" id="RHEA:79387"/>
        <dbReference type="ChEBI" id="CHEBI:229965"/>
    </reaction>
</comment>
<feature type="transmembrane region" description="Helical" evidence="25">
    <location>
        <begin position="167"/>
        <end position="189"/>
    </location>
</feature>
<organism evidence="26 27">
    <name type="scientific">Nematocida displodere</name>
    <dbReference type="NCBI Taxonomy" id="1805483"/>
    <lineage>
        <taxon>Eukaryota</taxon>
        <taxon>Fungi</taxon>
        <taxon>Fungi incertae sedis</taxon>
        <taxon>Microsporidia</taxon>
        <taxon>Nematocida</taxon>
    </lineage>
</organism>
<evidence type="ECO:0000256" key="1">
    <source>
        <dbReference type="ARBA" id="ARBA00004155"/>
    </source>
</evidence>
<feature type="transmembrane region" description="Helical" evidence="25">
    <location>
        <begin position="53"/>
        <end position="72"/>
    </location>
</feature>
<evidence type="ECO:0000256" key="15">
    <source>
        <dbReference type="ARBA" id="ARBA00044899"/>
    </source>
</evidence>
<accession>A0A177EBL4</accession>
<comment type="catalytic activity">
    <reaction evidence="11">
        <text>L-alpha-aminoacyl-L-histidine(out) = L-alpha-aminoacyl-L-histidine(in)</text>
        <dbReference type="Rhea" id="RHEA:79375"/>
        <dbReference type="ChEBI" id="CHEBI:229967"/>
    </reaction>
</comment>
<evidence type="ECO:0000256" key="7">
    <source>
        <dbReference type="ARBA" id="ARBA00023228"/>
    </source>
</evidence>
<evidence type="ECO:0000256" key="3">
    <source>
        <dbReference type="ARBA" id="ARBA00022448"/>
    </source>
</evidence>
<name>A0A177EBL4_9MICR</name>
<keyword evidence="3" id="KW-0813">Transport</keyword>
<protein>
    <recommendedName>
        <fullName evidence="21">Lysosomal dipeptide transporter MFSD1</fullName>
    </recommendedName>
    <alternativeName>
        <fullName evidence="22">Major facilitator superfamily domain-containing protein 1</fullName>
    </alternativeName>
</protein>
<feature type="transmembrane region" description="Helical" evidence="25">
    <location>
        <begin position="368"/>
        <end position="387"/>
    </location>
</feature>
<keyword evidence="6 25" id="KW-0472">Membrane</keyword>
<dbReference type="GeneID" id="93647766"/>
<evidence type="ECO:0000256" key="6">
    <source>
        <dbReference type="ARBA" id="ARBA00023136"/>
    </source>
</evidence>
<dbReference type="PANTHER" id="PTHR23512">
    <property type="entry name" value="MAJOR FACILITATOR SUPERFAMILY DOMAIN-CONTAINING PROTEIN 1"/>
    <property type="match status" value="1"/>
</dbReference>
<evidence type="ECO:0000256" key="14">
    <source>
        <dbReference type="ARBA" id="ARBA00044898"/>
    </source>
</evidence>
<feature type="transmembrane region" description="Helical" evidence="25">
    <location>
        <begin position="79"/>
        <end position="97"/>
    </location>
</feature>
<comment type="subunit">
    <text evidence="24">Homodimer. Interacts with lysosomal protein GLMP (via lumenal domain); the interaction starts while both proteins are still in the endoplasmic reticulum and is required for stabilization of MFSD1 in lysosomes but has no direct effect on its targeting to lysosomes or transporter activity.</text>
</comment>
<comment type="catalytic activity">
    <reaction evidence="8">
        <text>L-lysyl-L-alanine(out) = L-lysyl-L-alanine(in)</text>
        <dbReference type="Rhea" id="RHEA:79399"/>
        <dbReference type="ChEBI" id="CHEBI:229954"/>
    </reaction>
</comment>
<evidence type="ECO:0000256" key="11">
    <source>
        <dbReference type="ARBA" id="ARBA00044884"/>
    </source>
</evidence>
<dbReference type="SUPFAM" id="SSF103473">
    <property type="entry name" value="MFS general substrate transporter"/>
    <property type="match status" value="1"/>
</dbReference>
<dbReference type="Pfam" id="PF07690">
    <property type="entry name" value="MFS_1"/>
    <property type="match status" value="1"/>
</dbReference>
<evidence type="ECO:0000256" key="2">
    <source>
        <dbReference type="ARBA" id="ARBA00008335"/>
    </source>
</evidence>
<evidence type="ECO:0000256" key="23">
    <source>
        <dbReference type="ARBA" id="ARBA00045709"/>
    </source>
</evidence>
<comment type="function">
    <text evidence="23">Lysosomal dipeptide uniporter that selectively exports lysine, arginine or histidine-containing dipeptides with a net positive charge from the lysosome lumen into the cytosol. Could play a role in a specific type of protein O-glycosylation indirectly regulating macrophages migration and tissue invasion. Also essential for liver homeostasis.</text>
</comment>
<evidence type="ECO:0000256" key="4">
    <source>
        <dbReference type="ARBA" id="ARBA00022692"/>
    </source>
</evidence>
<dbReference type="Gene3D" id="1.20.1250.20">
    <property type="entry name" value="MFS general substrate transporter like domains"/>
    <property type="match status" value="2"/>
</dbReference>
<evidence type="ECO:0000256" key="24">
    <source>
        <dbReference type="ARBA" id="ARBA00046376"/>
    </source>
</evidence>
<comment type="catalytic activity">
    <reaction evidence="9">
        <text>L-histidyl-glycine(out) = L-histidyl-glycine(in)</text>
        <dbReference type="Rhea" id="RHEA:79395"/>
        <dbReference type="ChEBI" id="CHEBI:229957"/>
    </reaction>
</comment>
<dbReference type="Proteomes" id="UP000185944">
    <property type="component" value="Unassembled WGS sequence"/>
</dbReference>
<evidence type="ECO:0000313" key="27">
    <source>
        <dbReference type="Proteomes" id="UP000185944"/>
    </source>
</evidence>
<dbReference type="InterPro" id="IPR052187">
    <property type="entry name" value="MFSD1"/>
</dbReference>
<keyword evidence="4 25" id="KW-0812">Transmembrane</keyword>
<dbReference type="InterPro" id="IPR011701">
    <property type="entry name" value="MFS"/>
</dbReference>
<comment type="subcellular location">
    <subcellularLocation>
        <location evidence="1">Lysosome membrane</location>
        <topology evidence="1">Multi-pass membrane protein</topology>
    </subcellularLocation>
</comment>
<evidence type="ECO:0000256" key="22">
    <source>
        <dbReference type="ARBA" id="ARBA00045018"/>
    </source>
</evidence>
<gene>
    <name evidence="26" type="ORF">NEDG_01416</name>
</gene>
<dbReference type="RefSeq" id="XP_067544022.1">
    <property type="nucleotide sequence ID" value="XM_067688834.1"/>
</dbReference>
<comment type="catalytic activity">
    <reaction evidence="15">
        <text>L-arginyl-L-alpha-amino acid(out) = L-arginyl-L-alpha-amino acid(in)</text>
        <dbReference type="Rhea" id="RHEA:79371"/>
        <dbReference type="ChEBI" id="CHEBI:84315"/>
    </reaction>
</comment>
<comment type="catalytic activity">
    <reaction evidence="17">
        <text>L-arginyl-glycine(out) = L-arginyl-glycine(in)</text>
        <dbReference type="Rhea" id="RHEA:79391"/>
        <dbReference type="ChEBI" id="CHEBI:229955"/>
    </reaction>
</comment>
<comment type="catalytic activity">
    <reaction evidence="10">
        <text>L-alpha-aminoacyl-L-arginine(out) = L-alpha-aminoacyl-L-arginine(in)</text>
        <dbReference type="Rhea" id="RHEA:79367"/>
        <dbReference type="ChEBI" id="CHEBI:229968"/>
    </reaction>
</comment>
<comment type="catalytic activity">
    <reaction evidence="18">
        <text>L-histidyl-L-alpha-amino acid(out) = L-histidyl-L-alpha-amino acid(in)</text>
        <dbReference type="Rhea" id="RHEA:79379"/>
        <dbReference type="ChEBI" id="CHEBI:229964"/>
    </reaction>
</comment>
<evidence type="ECO:0000256" key="12">
    <source>
        <dbReference type="ARBA" id="ARBA00044891"/>
    </source>
</evidence>
<feature type="transmembrane region" description="Helical" evidence="25">
    <location>
        <begin position="279"/>
        <end position="296"/>
    </location>
</feature>
<comment type="catalytic activity">
    <reaction evidence="19">
        <text>L-alanyl-L-lysine(out) = L-alanyl-L-lysine(in)</text>
        <dbReference type="Rhea" id="RHEA:79415"/>
        <dbReference type="ChEBI" id="CHEBI:192470"/>
    </reaction>
</comment>
<evidence type="ECO:0000256" key="5">
    <source>
        <dbReference type="ARBA" id="ARBA00022989"/>
    </source>
</evidence>
<dbReference type="GO" id="GO:0022857">
    <property type="term" value="F:transmembrane transporter activity"/>
    <property type="evidence" value="ECO:0007669"/>
    <property type="project" value="InterPro"/>
</dbReference>
<comment type="catalytic activity">
    <reaction evidence="16">
        <text>L-lysyl-L-lysine(out) = L-lysyl-L-lysine(in)</text>
        <dbReference type="Rhea" id="RHEA:79403"/>
        <dbReference type="ChEBI" id="CHEBI:229956"/>
    </reaction>
</comment>
<comment type="catalytic activity">
    <reaction evidence="20">
        <text>L-lysyl-glycine(out) = L-lysyl-glycine(in)</text>
        <dbReference type="Rhea" id="RHEA:79407"/>
        <dbReference type="ChEBI" id="CHEBI:191202"/>
    </reaction>
</comment>
<dbReference type="VEuPathDB" id="MicrosporidiaDB:NEDG_01416"/>
<feature type="transmembrane region" description="Helical" evidence="25">
    <location>
        <begin position="308"/>
        <end position="328"/>
    </location>
</feature>
<comment type="similarity">
    <text evidence="2">Belongs to the major facilitator superfamily.</text>
</comment>
<keyword evidence="7" id="KW-0458">Lysosome</keyword>
<feature type="transmembrane region" description="Helical" evidence="25">
    <location>
        <begin position="140"/>
        <end position="161"/>
    </location>
</feature>
<evidence type="ECO:0000313" key="26">
    <source>
        <dbReference type="EMBL" id="OAG29343.1"/>
    </source>
</evidence>
<evidence type="ECO:0000256" key="20">
    <source>
        <dbReference type="ARBA" id="ARBA00044924"/>
    </source>
</evidence>
<dbReference type="OrthoDB" id="424834at2759"/>
<comment type="caution">
    <text evidence="26">The sequence shown here is derived from an EMBL/GenBank/DDBJ whole genome shotgun (WGS) entry which is preliminary data.</text>
</comment>
<evidence type="ECO:0000256" key="13">
    <source>
        <dbReference type="ARBA" id="ARBA00044893"/>
    </source>
</evidence>
<evidence type="ECO:0000256" key="16">
    <source>
        <dbReference type="ARBA" id="ARBA00044900"/>
    </source>
</evidence>
<evidence type="ECO:0000256" key="10">
    <source>
        <dbReference type="ARBA" id="ARBA00044881"/>
    </source>
</evidence>
<feature type="transmembrane region" description="Helical" evidence="25">
    <location>
        <begin position="335"/>
        <end position="356"/>
    </location>
</feature>
<sequence>MKQEGGREAYRLAFVGLSSMAMFFFFFVYDSPSPMYSALEEVFGGAYASKHSLLYSAYAFPNLLLPLAVSAAVRDPSTAFMACTYALIAAGGVVVWFGAYTQAFGWLVAGRFIIGLGGESFSVVQNKLLVGLFDRSHHGLVLGASMAVARLGSIAAFLSIGSMLGRGVAWCTGLGACLALLGGVLCVVIDRMKPVSEAGLEEGAKADDSVHHLLPHVLGLTIVVACAISPFSSSSSAILQKRLGLDPLLSSRLLAVQEGVSIVFTVVAGLLTDRYGHRLSCIVVGTLLLTSGHALILSSTPLYLLPPVMLGLSSALVGCCWPCIPMLLSPGSLSVGLSILSCGVNLAYTACPWVVSLLSDDAFAFSEFYTVMVSSLAAILSMLIVFINDTHRYHLNSQQKQAKI</sequence>
<keyword evidence="5 25" id="KW-1133">Transmembrane helix</keyword>
<dbReference type="AlphaFoldDB" id="A0A177EBL4"/>
<comment type="catalytic activity">
    <reaction evidence="14">
        <text>L-aspartyl-L-lysine(out) = L-aspartyl-L-lysine(in)</text>
        <dbReference type="Rhea" id="RHEA:79411"/>
        <dbReference type="ChEBI" id="CHEBI:229953"/>
    </reaction>
</comment>
<feature type="transmembrane region" description="Helical" evidence="25">
    <location>
        <begin position="210"/>
        <end position="233"/>
    </location>
</feature>
<dbReference type="PANTHER" id="PTHR23512:SF3">
    <property type="entry name" value="MAJOR FACILITATOR SUPERFAMILY DOMAIN-CONTAINING PROTEIN 1"/>
    <property type="match status" value="1"/>
</dbReference>
<evidence type="ECO:0000256" key="8">
    <source>
        <dbReference type="ARBA" id="ARBA00044876"/>
    </source>
</evidence>
<evidence type="ECO:0000256" key="25">
    <source>
        <dbReference type="SAM" id="Phobius"/>
    </source>
</evidence>
<proteinExistence type="inferred from homology"/>
<evidence type="ECO:0000256" key="9">
    <source>
        <dbReference type="ARBA" id="ARBA00044878"/>
    </source>
</evidence>
<dbReference type="EMBL" id="LTDL01000041">
    <property type="protein sequence ID" value="OAG29343.1"/>
    <property type="molecule type" value="Genomic_DNA"/>
</dbReference>
<evidence type="ECO:0000256" key="17">
    <source>
        <dbReference type="ARBA" id="ARBA00044903"/>
    </source>
</evidence>
<evidence type="ECO:0000256" key="21">
    <source>
        <dbReference type="ARBA" id="ARBA00044985"/>
    </source>
</evidence>
<evidence type="ECO:0000256" key="19">
    <source>
        <dbReference type="ARBA" id="ARBA00044919"/>
    </source>
</evidence>
<feature type="transmembrane region" description="Helical" evidence="25">
    <location>
        <begin position="12"/>
        <end position="29"/>
    </location>
</feature>
<comment type="catalytic activity">
    <reaction evidence="13">
        <text>L-alpha-aminoacyl-L-lysine(out) = L-alpha-aminoacyl-L-lysine(in)</text>
        <dbReference type="Rhea" id="RHEA:79383"/>
        <dbReference type="ChEBI" id="CHEBI:229966"/>
    </reaction>
</comment>
<dbReference type="InterPro" id="IPR036259">
    <property type="entry name" value="MFS_trans_sf"/>
</dbReference>